<name>A0ABV1ENF4_9FIRM</name>
<dbReference type="InterPro" id="IPR018573">
    <property type="entry name" value="Restrct_endonuc_II_AlwI"/>
</dbReference>
<evidence type="ECO:0000313" key="2">
    <source>
        <dbReference type="Proteomes" id="UP001440599"/>
    </source>
</evidence>
<dbReference type="GO" id="GO:0016787">
    <property type="term" value="F:hydrolase activity"/>
    <property type="evidence" value="ECO:0007669"/>
    <property type="project" value="UniProtKB-KW"/>
</dbReference>
<dbReference type="GO" id="GO:0004519">
    <property type="term" value="F:endonuclease activity"/>
    <property type="evidence" value="ECO:0007669"/>
    <property type="project" value="UniProtKB-KW"/>
</dbReference>
<protein>
    <submittedName>
        <fullName evidence="1">AlwI family type II restriction endonuclease</fullName>
        <ecNumber evidence="1">3.1.21.-</ecNumber>
    </submittedName>
</protein>
<dbReference type="Proteomes" id="UP001440599">
    <property type="component" value="Unassembled WGS sequence"/>
</dbReference>
<keyword evidence="1" id="KW-0540">Nuclease</keyword>
<organism evidence="1 2">
    <name type="scientific">Flavonifractor hominis</name>
    <dbReference type="NCBI Taxonomy" id="3133178"/>
    <lineage>
        <taxon>Bacteria</taxon>
        <taxon>Bacillati</taxon>
        <taxon>Bacillota</taxon>
        <taxon>Clostridia</taxon>
        <taxon>Eubacteriales</taxon>
        <taxon>Oscillospiraceae</taxon>
        <taxon>Flavonifractor</taxon>
    </lineage>
</organism>
<reference evidence="1 2" key="1">
    <citation type="submission" date="2024-03" db="EMBL/GenBank/DDBJ databases">
        <title>Human intestinal bacterial collection.</title>
        <authorList>
            <person name="Pauvert C."/>
            <person name="Hitch T.C.A."/>
            <person name="Clavel T."/>
        </authorList>
    </citation>
    <scope>NUCLEOTIDE SEQUENCE [LARGE SCALE GENOMIC DNA]</scope>
    <source>
        <strain evidence="1 2">CLA-AP-H34</strain>
    </source>
</reference>
<keyword evidence="2" id="KW-1185">Reference proteome</keyword>
<accession>A0ABV1ENF4</accession>
<comment type="caution">
    <text evidence="1">The sequence shown here is derived from an EMBL/GenBank/DDBJ whole genome shotgun (WGS) entry which is preliminary data.</text>
</comment>
<evidence type="ECO:0000313" key="1">
    <source>
        <dbReference type="EMBL" id="MEQ2455545.1"/>
    </source>
</evidence>
<keyword evidence="1" id="KW-0255">Endonuclease</keyword>
<dbReference type="EC" id="3.1.21.-" evidence="1"/>
<dbReference type="CDD" id="cd22316">
    <property type="entry name" value="BspD6I-like"/>
    <property type="match status" value="1"/>
</dbReference>
<dbReference type="Gene3D" id="3.40.91.50">
    <property type="match status" value="1"/>
</dbReference>
<dbReference type="Pfam" id="PF09491">
    <property type="entry name" value="RE_AlwI"/>
    <property type="match status" value="1"/>
</dbReference>
<sequence length="670" mass="76023">MSEHIDIWLVGNTGLRNPNRIQEGFSVFASSSFVGKLHGRENELGFMRLLDEKGIIQNEDGKDVSGSHARKWRLMFAKNGFIYPQVKKKDGQQEDLGKLDDITPFGRAFLNADTYAAVQECFLRAMSVEQFPLTDGEHYFSPLRWLLAIMLELEKRTGSSELSRIEFALWGHTTNPSYDLESVVDNILDLRQRRAAAPAKRAFDKKEIAKRGENYDKKSDNFLDYSDMNMRYLRISGVLQRKGRGLMIVPTKHILAEKLAKVTASKGPIIEQYRLLCSGAPLPTDNVDVAKTLLDDLMKQMKERHILFDITDLPLDTAAEINIARRRLENILAQTDEIQYAKDQCNQWQEIRDYMSLIIKGGGKLVYDEDNAIEVPKDEMPAYLEWILWRAALAIDHMVNEPYEVRGFKLDSDFLPVSAAGGGKGDLYCEFEDFTILTEVTMSTSSRQEAMEGEPVRRHVSDAVLKYDKPVYGMFIAVRIDTNTAETFRHGIWYTKDDVKQRLDIVPLTLAQFQKYFVAMFEANKAAPEKLRDLIVKCESRRDILEAPAWKQYIDSTVADKSLEITNGTVAHRGSEAPLVPAGAIVRHVAFGEGQVVALEANFPECRAKTIELPYLRSLPDEVSVCPDGKKLLHDRFGAGTVYAYVIVFQEVIMRLSYPTEFITGELTVE</sequence>
<proteinExistence type="predicted"/>
<keyword evidence="1" id="KW-0378">Hydrolase</keyword>
<gene>
    <name evidence="1" type="ORF">WMO45_03345</name>
</gene>
<dbReference type="RefSeq" id="WP_349139222.1">
    <property type="nucleotide sequence ID" value="NZ_JBBMFT010000001.1"/>
</dbReference>
<dbReference type="EMBL" id="JBBMFT010000001">
    <property type="protein sequence ID" value="MEQ2455545.1"/>
    <property type="molecule type" value="Genomic_DNA"/>
</dbReference>